<evidence type="ECO:0000313" key="4">
    <source>
        <dbReference type="Proteomes" id="UP001212841"/>
    </source>
</evidence>
<gene>
    <name evidence="3" type="primary">SMARCD3</name>
    <name evidence="3" type="ORF">HK097_007834</name>
</gene>
<dbReference type="Proteomes" id="UP001212841">
    <property type="component" value="Unassembled WGS sequence"/>
</dbReference>
<comment type="caution">
    <text evidence="3">The sequence shown here is derived from an EMBL/GenBank/DDBJ whole genome shotgun (WGS) entry which is preliminary data.</text>
</comment>
<dbReference type="AlphaFoldDB" id="A0AAD5SDB0"/>
<proteinExistence type="predicted"/>
<protein>
    <submittedName>
        <fullName evidence="3">SWI SNF, matrix associated, actin dependent regulator of chromatin, sub d, member 3</fullName>
    </submittedName>
</protein>
<dbReference type="InterPro" id="IPR003121">
    <property type="entry name" value="SWIB_MDM2_domain"/>
</dbReference>
<organism evidence="3 4">
    <name type="scientific">Rhizophlyctis rosea</name>
    <dbReference type="NCBI Taxonomy" id="64517"/>
    <lineage>
        <taxon>Eukaryota</taxon>
        <taxon>Fungi</taxon>
        <taxon>Fungi incertae sedis</taxon>
        <taxon>Chytridiomycota</taxon>
        <taxon>Chytridiomycota incertae sedis</taxon>
        <taxon>Chytridiomycetes</taxon>
        <taxon>Rhizophlyctidales</taxon>
        <taxon>Rhizophlyctidaceae</taxon>
        <taxon>Rhizophlyctis</taxon>
    </lineage>
</organism>
<dbReference type="Gene3D" id="1.10.245.10">
    <property type="entry name" value="SWIB/MDM2 domain"/>
    <property type="match status" value="1"/>
</dbReference>
<keyword evidence="4" id="KW-1185">Reference proteome</keyword>
<feature type="region of interest" description="Disordered" evidence="1">
    <location>
        <begin position="1"/>
        <end position="92"/>
    </location>
</feature>
<sequence>MSGNPHQGAAGRAGYPYQQYGAAGPSSPAPNTFAQPAGGKYHTSRGAPQPGHGTPVTPAPQSAGGARPGEAPSGSKSHKRKRPIDKNLPKKIEPYVPESKLYTELQEFEKKLDATITRKKLDLQDSLSKPIKQKRTLRVFLSNLAADQYVEVSDLGAGDAFDLESARIPSWTLKIEGRLLDQPGSRRPQPNPPKFSSFLKSIHVDLQRDPNLYPEPNLIEWHKQPGLPECDGFEIKRRGDSEVKAKILLTIDYTPEKYKLSAELGKLLDIHTDTQTNVIMALWQYVKLHKLQDSEDKKFINCDEPLLRVIGIPRVPFSSIPELLQRHLFPPDPVVIEYTVKVDKEFNMGQTAYDIEVEVDDPIRETMRNVAQPDPALTKEIVELDEKIGSLVQGINHCKLKRDFMLAFAKDPVGFINQWVASQSRDLEVVLGDMKIDLAELRKPDFYNDPAVHNAVFHLLRQQDVK</sequence>
<reference evidence="3" key="1">
    <citation type="submission" date="2020-05" db="EMBL/GenBank/DDBJ databases">
        <title>Phylogenomic resolution of chytrid fungi.</title>
        <authorList>
            <person name="Stajich J.E."/>
            <person name="Amses K."/>
            <person name="Simmons R."/>
            <person name="Seto K."/>
            <person name="Myers J."/>
            <person name="Bonds A."/>
            <person name="Quandt C.A."/>
            <person name="Barry K."/>
            <person name="Liu P."/>
            <person name="Grigoriev I."/>
            <person name="Longcore J.E."/>
            <person name="James T.Y."/>
        </authorList>
    </citation>
    <scope>NUCLEOTIDE SEQUENCE</scope>
    <source>
        <strain evidence="3">JEL0318</strain>
    </source>
</reference>
<dbReference type="PROSITE" id="PS51925">
    <property type="entry name" value="SWIB_MDM2"/>
    <property type="match status" value="1"/>
</dbReference>
<feature type="domain" description="DM2" evidence="2">
    <location>
        <begin position="253"/>
        <end position="330"/>
    </location>
</feature>
<evidence type="ECO:0000256" key="1">
    <source>
        <dbReference type="SAM" id="MobiDB-lite"/>
    </source>
</evidence>
<dbReference type="InterPro" id="IPR019835">
    <property type="entry name" value="SWIB_domain"/>
</dbReference>
<name>A0AAD5SDB0_9FUNG</name>
<accession>A0AAD5SDB0</accession>
<dbReference type="Pfam" id="PF02201">
    <property type="entry name" value="SWIB"/>
    <property type="match status" value="1"/>
</dbReference>
<dbReference type="EMBL" id="JADGJD010000424">
    <property type="protein sequence ID" value="KAJ3051187.1"/>
    <property type="molecule type" value="Genomic_DNA"/>
</dbReference>
<dbReference type="CDD" id="cd10568">
    <property type="entry name" value="SWIB_like"/>
    <property type="match status" value="1"/>
</dbReference>
<dbReference type="SMART" id="SM00151">
    <property type="entry name" value="SWIB"/>
    <property type="match status" value="1"/>
</dbReference>
<dbReference type="PANTHER" id="PTHR13844">
    <property type="entry name" value="SWI/SNF-RELATED MATRIX-ASSOCIATED ACTIN-DEPENDENT REGULATOR OF CHROMATIN SUBFAMILY D"/>
    <property type="match status" value="1"/>
</dbReference>
<evidence type="ECO:0000313" key="3">
    <source>
        <dbReference type="EMBL" id="KAJ3051187.1"/>
    </source>
</evidence>
<dbReference type="SUPFAM" id="SSF47592">
    <property type="entry name" value="SWIB/MDM2 domain"/>
    <property type="match status" value="1"/>
</dbReference>
<evidence type="ECO:0000259" key="2">
    <source>
        <dbReference type="PROSITE" id="PS51925"/>
    </source>
</evidence>
<dbReference type="InterPro" id="IPR036885">
    <property type="entry name" value="SWIB_MDM2_dom_sf"/>
</dbReference>